<comment type="cofactor">
    <cofactor evidence="8">
        <name>Zn(2+)</name>
        <dbReference type="ChEBI" id="CHEBI:29105"/>
    </cofactor>
    <text evidence="8">Binds 1 zinc ion.</text>
</comment>
<dbReference type="GO" id="GO:0003677">
    <property type="term" value="F:DNA binding"/>
    <property type="evidence" value="ECO:0007669"/>
    <property type="project" value="UniProtKB-KW"/>
</dbReference>
<dbReference type="InterPro" id="IPR003796">
    <property type="entry name" value="RNR_NrdR-like"/>
</dbReference>
<evidence type="ECO:0000313" key="11">
    <source>
        <dbReference type="Proteomes" id="UP000323917"/>
    </source>
</evidence>
<feature type="zinc finger region" evidence="8">
    <location>
        <begin position="3"/>
        <end position="34"/>
    </location>
</feature>
<sequence length="152" mass="17796">MKCPFCRTDNDRVIDSRACQDGFSIRRRRECLKCKRRYTTYERIEESTIKVVKRDGSRVPFTRGKIKSGLERACWKRPISDREIERTVAAIENDVYGSFETEIDSQRLGELVMEHLRDLDEVAFVRFASVYRQFADAGDFVAEVRPFLSKAK</sequence>
<dbReference type="GO" id="GO:0005524">
    <property type="term" value="F:ATP binding"/>
    <property type="evidence" value="ECO:0007669"/>
    <property type="project" value="UniProtKB-UniRule"/>
</dbReference>
<keyword evidence="3 8" id="KW-0863">Zinc-finger</keyword>
<dbReference type="PANTHER" id="PTHR30455">
    <property type="entry name" value="TRANSCRIPTIONAL REPRESSOR NRDR"/>
    <property type="match status" value="1"/>
</dbReference>
<dbReference type="Pfam" id="PF22811">
    <property type="entry name" value="Zn_ribbon_NrdR"/>
    <property type="match status" value="1"/>
</dbReference>
<keyword evidence="2 8" id="KW-0547">Nucleotide-binding</keyword>
<keyword evidence="5 8" id="KW-0805">Transcription regulation</keyword>
<evidence type="ECO:0000256" key="8">
    <source>
        <dbReference type="HAMAP-Rule" id="MF_00440"/>
    </source>
</evidence>
<dbReference type="GO" id="GO:0045892">
    <property type="term" value="P:negative regulation of DNA-templated transcription"/>
    <property type="evidence" value="ECO:0007669"/>
    <property type="project" value="UniProtKB-UniRule"/>
</dbReference>
<feature type="domain" description="ATP-cone" evidence="9">
    <location>
        <begin position="49"/>
        <end position="139"/>
    </location>
</feature>
<dbReference type="EMBL" id="CP042913">
    <property type="protein sequence ID" value="QEG34406.1"/>
    <property type="molecule type" value="Genomic_DNA"/>
</dbReference>
<evidence type="ECO:0000256" key="6">
    <source>
        <dbReference type="ARBA" id="ARBA00023125"/>
    </source>
</evidence>
<dbReference type="OrthoDB" id="9807461at2"/>
<keyword evidence="11" id="KW-1185">Reference proteome</keyword>
<dbReference type="GO" id="GO:0008270">
    <property type="term" value="F:zinc ion binding"/>
    <property type="evidence" value="ECO:0007669"/>
    <property type="project" value="UniProtKB-UniRule"/>
</dbReference>
<dbReference type="Proteomes" id="UP000323917">
    <property type="component" value="Chromosome"/>
</dbReference>
<keyword evidence="4 8" id="KW-0067">ATP-binding</keyword>
<evidence type="ECO:0000256" key="5">
    <source>
        <dbReference type="ARBA" id="ARBA00023015"/>
    </source>
</evidence>
<evidence type="ECO:0000256" key="4">
    <source>
        <dbReference type="ARBA" id="ARBA00022840"/>
    </source>
</evidence>
<dbReference type="RefSeq" id="WP_148073058.1">
    <property type="nucleotide sequence ID" value="NZ_CP042913.1"/>
</dbReference>
<dbReference type="PANTHER" id="PTHR30455:SF2">
    <property type="entry name" value="TRANSCRIPTIONAL REPRESSOR NRDR"/>
    <property type="match status" value="1"/>
</dbReference>
<evidence type="ECO:0000256" key="3">
    <source>
        <dbReference type="ARBA" id="ARBA00022771"/>
    </source>
</evidence>
<keyword evidence="6 8" id="KW-0238">DNA-binding</keyword>
<dbReference type="InterPro" id="IPR005144">
    <property type="entry name" value="ATP-cone_dom"/>
</dbReference>
<evidence type="ECO:0000256" key="7">
    <source>
        <dbReference type="ARBA" id="ARBA00023163"/>
    </source>
</evidence>
<evidence type="ECO:0000256" key="2">
    <source>
        <dbReference type="ARBA" id="ARBA00022741"/>
    </source>
</evidence>
<keyword evidence="8" id="KW-0862">Zinc</keyword>
<accession>A0A5B9QBW9</accession>
<organism evidence="10 11">
    <name type="scientific">Bythopirellula goksoeyrii</name>
    <dbReference type="NCBI Taxonomy" id="1400387"/>
    <lineage>
        <taxon>Bacteria</taxon>
        <taxon>Pseudomonadati</taxon>
        <taxon>Planctomycetota</taxon>
        <taxon>Planctomycetia</taxon>
        <taxon>Pirellulales</taxon>
        <taxon>Lacipirellulaceae</taxon>
        <taxon>Bythopirellula</taxon>
    </lineage>
</organism>
<comment type="similarity">
    <text evidence="8">Belongs to the NrdR family.</text>
</comment>
<dbReference type="KEGG" id="bgok:Pr1d_16820"/>
<dbReference type="InterPro" id="IPR055173">
    <property type="entry name" value="NrdR-like_N"/>
</dbReference>
<evidence type="ECO:0000259" key="9">
    <source>
        <dbReference type="PROSITE" id="PS51161"/>
    </source>
</evidence>
<dbReference type="AlphaFoldDB" id="A0A5B9QBW9"/>
<name>A0A5B9QBW9_9BACT</name>
<gene>
    <name evidence="8 10" type="primary">nrdR</name>
    <name evidence="10" type="ORF">Pr1d_16820</name>
</gene>
<proteinExistence type="inferred from homology"/>
<dbReference type="NCBIfam" id="TIGR00244">
    <property type="entry name" value="transcriptional regulator NrdR"/>
    <property type="match status" value="1"/>
</dbReference>
<evidence type="ECO:0000256" key="1">
    <source>
        <dbReference type="ARBA" id="ARBA00022491"/>
    </source>
</evidence>
<protein>
    <recommendedName>
        <fullName evidence="8">Transcriptional repressor NrdR</fullName>
    </recommendedName>
</protein>
<dbReference type="PROSITE" id="PS51161">
    <property type="entry name" value="ATP_CONE"/>
    <property type="match status" value="1"/>
</dbReference>
<keyword evidence="7 8" id="KW-0804">Transcription</keyword>
<reference evidence="10 11" key="1">
    <citation type="submission" date="2019-08" db="EMBL/GenBank/DDBJ databases">
        <title>Deep-cultivation of Planctomycetes and their phenomic and genomic characterization uncovers novel biology.</title>
        <authorList>
            <person name="Wiegand S."/>
            <person name="Jogler M."/>
            <person name="Boedeker C."/>
            <person name="Pinto D."/>
            <person name="Vollmers J."/>
            <person name="Rivas-Marin E."/>
            <person name="Kohn T."/>
            <person name="Peeters S.H."/>
            <person name="Heuer A."/>
            <person name="Rast P."/>
            <person name="Oberbeckmann S."/>
            <person name="Bunk B."/>
            <person name="Jeske O."/>
            <person name="Meyerdierks A."/>
            <person name="Storesund J.E."/>
            <person name="Kallscheuer N."/>
            <person name="Luecker S."/>
            <person name="Lage O.M."/>
            <person name="Pohl T."/>
            <person name="Merkel B.J."/>
            <person name="Hornburger P."/>
            <person name="Mueller R.-W."/>
            <person name="Bruemmer F."/>
            <person name="Labrenz M."/>
            <person name="Spormann A.M."/>
            <person name="Op den Camp H."/>
            <person name="Overmann J."/>
            <person name="Amann R."/>
            <person name="Jetten M.S.M."/>
            <person name="Mascher T."/>
            <person name="Medema M.H."/>
            <person name="Devos D.P."/>
            <person name="Kaster A.-K."/>
            <person name="Ovreas L."/>
            <person name="Rohde M."/>
            <person name="Galperin M.Y."/>
            <person name="Jogler C."/>
        </authorList>
    </citation>
    <scope>NUCLEOTIDE SEQUENCE [LARGE SCALE GENOMIC DNA]</scope>
    <source>
        <strain evidence="10 11">Pr1d</strain>
    </source>
</reference>
<evidence type="ECO:0000313" key="10">
    <source>
        <dbReference type="EMBL" id="QEG34406.1"/>
    </source>
</evidence>
<comment type="function">
    <text evidence="8">Negatively regulates transcription of bacterial ribonucleotide reductase nrd genes and operons by binding to NrdR-boxes.</text>
</comment>
<keyword evidence="1 8" id="KW-0678">Repressor</keyword>
<dbReference type="Pfam" id="PF03477">
    <property type="entry name" value="ATP-cone"/>
    <property type="match status" value="1"/>
</dbReference>
<keyword evidence="8" id="KW-0479">Metal-binding</keyword>
<dbReference type="HAMAP" id="MF_00440">
    <property type="entry name" value="NrdR"/>
    <property type="match status" value="1"/>
</dbReference>